<reference evidence="2 3" key="1">
    <citation type="submission" date="2018-03" db="EMBL/GenBank/DDBJ databases">
        <title>Genomic Encyclopedia of Archaeal and Bacterial Type Strains, Phase II (KMG-II): from individual species to whole genera.</title>
        <authorList>
            <person name="Goeker M."/>
        </authorList>
    </citation>
    <scope>NUCLEOTIDE SEQUENCE [LARGE SCALE GENOMIC DNA]</scope>
    <source>
        <strain evidence="2 3">DSM 45416</strain>
    </source>
</reference>
<dbReference type="OrthoDB" id="3870806at2"/>
<feature type="domain" description="HTH cro/C1-type" evidence="1">
    <location>
        <begin position="20"/>
        <end position="71"/>
    </location>
</feature>
<dbReference type="GO" id="GO:0003677">
    <property type="term" value="F:DNA binding"/>
    <property type="evidence" value="ECO:0007669"/>
    <property type="project" value="InterPro"/>
</dbReference>
<dbReference type="Proteomes" id="UP000239210">
    <property type="component" value="Unassembled WGS sequence"/>
</dbReference>
<protein>
    <submittedName>
        <fullName evidence="2">Helix-turn-helix protein</fullName>
    </submittedName>
</protein>
<accession>A0A2T0SUT8</accession>
<dbReference type="AlphaFoldDB" id="A0A2T0SUT8"/>
<evidence type="ECO:0000259" key="1">
    <source>
        <dbReference type="PROSITE" id="PS50943"/>
    </source>
</evidence>
<dbReference type="PROSITE" id="PS50943">
    <property type="entry name" value="HTH_CROC1"/>
    <property type="match status" value="1"/>
</dbReference>
<evidence type="ECO:0000313" key="2">
    <source>
        <dbReference type="EMBL" id="PRY37168.1"/>
    </source>
</evidence>
<dbReference type="Gene3D" id="1.10.260.40">
    <property type="entry name" value="lambda repressor-like DNA-binding domains"/>
    <property type="match status" value="1"/>
</dbReference>
<dbReference type="InterPro" id="IPR010982">
    <property type="entry name" value="Lambda_DNA-bd_dom_sf"/>
</dbReference>
<organism evidence="2 3">
    <name type="scientific">Geodermatophilus tzadiensis</name>
    <dbReference type="NCBI Taxonomy" id="1137988"/>
    <lineage>
        <taxon>Bacteria</taxon>
        <taxon>Bacillati</taxon>
        <taxon>Actinomycetota</taxon>
        <taxon>Actinomycetes</taxon>
        <taxon>Geodermatophilales</taxon>
        <taxon>Geodermatophilaceae</taxon>
        <taxon>Geodermatophilus</taxon>
    </lineage>
</organism>
<dbReference type="RefSeq" id="WP_106281962.1">
    <property type="nucleotide sequence ID" value="NZ_PVTG01000024.1"/>
</dbReference>
<keyword evidence="3" id="KW-1185">Reference proteome</keyword>
<name>A0A2T0SUT8_9ACTN</name>
<dbReference type="InterPro" id="IPR001387">
    <property type="entry name" value="Cro/C1-type_HTH"/>
</dbReference>
<evidence type="ECO:0000313" key="3">
    <source>
        <dbReference type="Proteomes" id="UP000239210"/>
    </source>
</evidence>
<sequence>MTLAEQVRAAQLPPPAARHRIRSEARVSLAEVAAELNVSAVTVQRWERGIFEPRREKAIAYRNLLEALQQATG</sequence>
<proteinExistence type="predicted"/>
<gene>
    <name evidence="2" type="ORF">LY71_12433</name>
</gene>
<dbReference type="SUPFAM" id="SSF47413">
    <property type="entry name" value="lambda repressor-like DNA-binding domains"/>
    <property type="match status" value="1"/>
</dbReference>
<dbReference type="CDD" id="cd00093">
    <property type="entry name" value="HTH_XRE"/>
    <property type="match status" value="1"/>
</dbReference>
<comment type="caution">
    <text evidence="2">The sequence shown here is derived from an EMBL/GenBank/DDBJ whole genome shotgun (WGS) entry which is preliminary data.</text>
</comment>
<dbReference type="Pfam" id="PF01381">
    <property type="entry name" value="HTH_3"/>
    <property type="match status" value="1"/>
</dbReference>
<dbReference type="EMBL" id="PVTG01000024">
    <property type="protein sequence ID" value="PRY37168.1"/>
    <property type="molecule type" value="Genomic_DNA"/>
</dbReference>